<feature type="domain" description="RRM" evidence="3">
    <location>
        <begin position="69"/>
        <end position="147"/>
    </location>
</feature>
<feature type="compositionally biased region" description="Pro residues" evidence="2">
    <location>
        <begin position="10"/>
        <end position="30"/>
    </location>
</feature>
<feature type="region of interest" description="Disordered" evidence="2">
    <location>
        <begin position="1"/>
        <end position="56"/>
    </location>
</feature>
<dbReference type="PROSITE" id="PS50102">
    <property type="entry name" value="RRM"/>
    <property type="match status" value="1"/>
</dbReference>
<accession>A0A4P9YWG4</accession>
<feature type="compositionally biased region" description="Acidic residues" evidence="2">
    <location>
        <begin position="215"/>
        <end position="225"/>
    </location>
</feature>
<dbReference type="GO" id="GO:0003729">
    <property type="term" value="F:mRNA binding"/>
    <property type="evidence" value="ECO:0007669"/>
    <property type="project" value="TreeGrafter"/>
</dbReference>
<dbReference type="SUPFAM" id="SSF54928">
    <property type="entry name" value="RNA-binding domain, RBD"/>
    <property type="match status" value="1"/>
</dbReference>
<name>A0A4P9YWG4_9FUNG</name>
<reference evidence="5" key="1">
    <citation type="journal article" date="2018" name="Nat. Microbiol.">
        <title>Leveraging single-cell genomics to expand the fungal tree of life.</title>
        <authorList>
            <person name="Ahrendt S.R."/>
            <person name="Quandt C.A."/>
            <person name="Ciobanu D."/>
            <person name="Clum A."/>
            <person name="Salamov A."/>
            <person name="Andreopoulos B."/>
            <person name="Cheng J.F."/>
            <person name="Woyke T."/>
            <person name="Pelin A."/>
            <person name="Henrissat B."/>
            <person name="Reynolds N.K."/>
            <person name="Benny G.L."/>
            <person name="Smith M.E."/>
            <person name="James T.Y."/>
            <person name="Grigoriev I.V."/>
        </authorList>
    </citation>
    <scope>NUCLEOTIDE SEQUENCE [LARGE SCALE GENOMIC DNA]</scope>
    <source>
        <strain evidence="5">Benny S71-1</strain>
    </source>
</reference>
<dbReference type="EMBL" id="KZ990341">
    <property type="protein sequence ID" value="RKP24264.1"/>
    <property type="molecule type" value="Genomic_DNA"/>
</dbReference>
<protein>
    <recommendedName>
        <fullName evidence="3">RRM domain-containing protein</fullName>
    </recommendedName>
</protein>
<sequence>MPMGRGMGPPGGPPMGPGYGPPPPMPPPPHFGRHDGFPGRGREGFPGRGGPMPHWQGPGMLEPPPPGVTSLYVGGISPGINDVWMEQLLRVCGNVFRWTRGRDAEKKPKAYGFCEYVTPVDALRALRVLGGERREGGQPIELPVPGQPGEKKKLIIRAGEQVRAKLDEYEAQAETDQNEALDDSAAMEGVQAILKDMFEAAANNTLDDSANGAANEEEEVAPDLDPEQRQIVSREIAFFRESAAKRDRELKEREQEAKRRQEESERAARERFEPQPLKQSVLATRDARAGESSNRSGRLYYGVIYTYGWVLNNSRLVEEEDIEARIKSEKERDYEEVRAWHGMIWLCAANAYG</sequence>
<dbReference type="InterPro" id="IPR012677">
    <property type="entry name" value="Nucleotide-bd_a/b_plait_sf"/>
</dbReference>
<keyword evidence="1" id="KW-0694">RNA-binding</keyword>
<dbReference type="InterPro" id="IPR052768">
    <property type="entry name" value="RBM25"/>
</dbReference>
<feature type="compositionally biased region" description="Basic and acidic residues" evidence="2">
    <location>
        <begin position="32"/>
        <end position="45"/>
    </location>
</feature>
<keyword evidence="5" id="KW-1185">Reference proteome</keyword>
<dbReference type="InterPro" id="IPR034268">
    <property type="entry name" value="RBM25_RRM"/>
</dbReference>
<dbReference type="CDD" id="cd12446">
    <property type="entry name" value="RRM_RBM25"/>
    <property type="match status" value="1"/>
</dbReference>
<organism evidence="4 5">
    <name type="scientific">Syncephalis pseudoplumigaleata</name>
    <dbReference type="NCBI Taxonomy" id="1712513"/>
    <lineage>
        <taxon>Eukaryota</taxon>
        <taxon>Fungi</taxon>
        <taxon>Fungi incertae sedis</taxon>
        <taxon>Zoopagomycota</taxon>
        <taxon>Zoopagomycotina</taxon>
        <taxon>Zoopagomycetes</taxon>
        <taxon>Zoopagales</taxon>
        <taxon>Piptocephalidaceae</taxon>
        <taxon>Syncephalis</taxon>
    </lineage>
</organism>
<dbReference type="SMART" id="SM00360">
    <property type="entry name" value="RRM"/>
    <property type="match status" value="1"/>
</dbReference>
<evidence type="ECO:0000313" key="5">
    <source>
        <dbReference type="Proteomes" id="UP000278143"/>
    </source>
</evidence>
<feature type="compositionally biased region" description="Basic and acidic residues" evidence="2">
    <location>
        <begin position="247"/>
        <end position="273"/>
    </location>
</feature>
<feature type="region of interest" description="Disordered" evidence="2">
    <location>
        <begin position="247"/>
        <end position="293"/>
    </location>
</feature>
<dbReference type="PANTHER" id="PTHR18806:SF4">
    <property type="entry name" value="RNA-BINDING PROTEIN 25"/>
    <property type="match status" value="1"/>
</dbReference>
<dbReference type="GO" id="GO:0005681">
    <property type="term" value="C:spliceosomal complex"/>
    <property type="evidence" value="ECO:0007669"/>
    <property type="project" value="TreeGrafter"/>
</dbReference>
<feature type="region of interest" description="Disordered" evidence="2">
    <location>
        <begin position="207"/>
        <end position="226"/>
    </location>
</feature>
<evidence type="ECO:0000256" key="1">
    <source>
        <dbReference type="PROSITE-ProRule" id="PRU00176"/>
    </source>
</evidence>
<evidence type="ECO:0000256" key="2">
    <source>
        <dbReference type="SAM" id="MobiDB-lite"/>
    </source>
</evidence>
<dbReference type="OrthoDB" id="6275295at2759"/>
<dbReference type="InterPro" id="IPR000504">
    <property type="entry name" value="RRM_dom"/>
</dbReference>
<dbReference type="InterPro" id="IPR035979">
    <property type="entry name" value="RBD_domain_sf"/>
</dbReference>
<evidence type="ECO:0000259" key="3">
    <source>
        <dbReference type="PROSITE" id="PS50102"/>
    </source>
</evidence>
<dbReference type="Gene3D" id="3.30.70.330">
    <property type="match status" value="1"/>
</dbReference>
<dbReference type="Proteomes" id="UP000278143">
    <property type="component" value="Unassembled WGS sequence"/>
</dbReference>
<proteinExistence type="predicted"/>
<dbReference type="AlphaFoldDB" id="A0A4P9YWG4"/>
<dbReference type="PANTHER" id="PTHR18806">
    <property type="entry name" value="RBM25 PROTEIN"/>
    <property type="match status" value="1"/>
</dbReference>
<evidence type="ECO:0000313" key="4">
    <source>
        <dbReference type="EMBL" id="RKP24264.1"/>
    </source>
</evidence>
<gene>
    <name evidence="4" type="ORF">SYNPS1DRAFT_29971</name>
</gene>
<dbReference type="Pfam" id="PF00076">
    <property type="entry name" value="RRM_1"/>
    <property type="match status" value="1"/>
</dbReference>